<dbReference type="OrthoDB" id="17560at2759"/>
<dbReference type="EMBL" id="LR746269">
    <property type="protein sequence ID" value="CAA7398510.1"/>
    <property type="molecule type" value="Genomic_DNA"/>
</dbReference>
<reference evidence="2" key="1">
    <citation type="submission" date="2020-02" db="EMBL/GenBank/DDBJ databases">
        <authorList>
            <person name="Scholz U."/>
            <person name="Mascher M."/>
            <person name="Fiebig A."/>
        </authorList>
    </citation>
    <scope>NUCLEOTIDE SEQUENCE</scope>
</reference>
<dbReference type="AlphaFoldDB" id="A0A7I8KL33"/>
<dbReference type="InterPro" id="IPR002925">
    <property type="entry name" value="Dienelactn_hydro"/>
</dbReference>
<feature type="domain" description="Dienelactone hydrolase" evidence="1">
    <location>
        <begin position="30"/>
        <end position="230"/>
    </location>
</feature>
<dbReference type="Pfam" id="PF01738">
    <property type="entry name" value="DLH"/>
    <property type="match status" value="1"/>
</dbReference>
<dbReference type="PANTHER" id="PTHR17630:SF44">
    <property type="entry name" value="PROTEIN AIM2"/>
    <property type="match status" value="1"/>
</dbReference>
<protein>
    <recommendedName>
        <fullName evidence="1">Dienelactone hydrolase domain-containing protein</fullName>
    </recommendedName>
</protein>
<keyword evidence="3" id="KW-1185">Reference proteome</keyword>
<accession>A0A7I8KL33</accession>
<name>A0A7I8KL33_SPIIN</name>
<evidence type="ECO:0000313" key="2">
    <source>
        <dbReference type="EMBL" id="CAA7398510.1"/>
    </source>
</evidence>
<dbReference type="GO" id="GO:0016787">
    <property type="term" value="F:hydrolase activity"/>
    <property type="evidence" value="ECO:0007669"/>
    <property type="project" value="InterPro"/>
</dbReference>
<dbReference type="SUPFAM" id="SSF53474">
    <property type="entry name" value="alpha/beta-Hydrolases"/>
    <property type="match status" value="1"/>
</dbReference>
<evidence type="ECO:0000313" key="3">
    <source>
        <dbReference type="Proteomes" id="UP000663760"/>
    </source>
</evidence>
<dbReference type="Proteomes" id="UP000663760">
    <property type="component" value="Chromosome 6"/>
</dbReference>
<dbReference type="InterPro" id="IPR029058">
    <property type="entry name" value="AB_hydrolase_fold"/>
</dbReference>
<dbReference type="Gene3D" id="3.40.50.1820">
    <property type="entry name" value="alpha/beta hydrolase"/>
    <property type="match status" value="1"/>
</dbReference>
<evidence type="ECO:0000259" key="1">
    <source>
        <dbReference type="Pfam" id="PF01738"/>
    </source>
</evidence>
<sequence>MASKSCCLYPPKLDPRCGLGTVVEDIGGLRAYTAGSVTSHRAVILVSDVFGYEAPNLRKWADKVAGEGFFVVVPDFCYGDPYGGDESMADWLKRHSPEKAAGDANAVVEALKSRGATSVGAAGFCWGGKVVVEVAKSDVIDAAVLLHASLVTVDDIKEVIVPIEVIGGSLDDVTPPWMLKQFELALSAKPEIDSFVKIIPGAPHGFCLRYDADDEAAVKRAKEAQKDMMHWLLRYVRQGLSLPFVPLKENLIGTFGLHKILVGCLSDPLLLSPENTLPRCT</sequence>
<dbReference type="PANTHER" id="PTHR17630">
    <property type="entry name" value="DIENELACTONE HYDROLASE"/>
    <property type="match status" value="1"/>
</dbReference>
<gene>
    <name evidence="2" type="ORF">SI8410_06009175</name>
</gene>
<organism evidence="2 3">
    <name type="scientific">Spirodela intermedia</name>
    <name type="common">Intermediate duckweed</name>
    <dbReference type="NCBI Taxonomy" id="51605"/>
    <lineage>
        <taxon>Eukaryota</taxon>
        <taxon>Viridiplantae</taxon>
        <taxon>Streptophyta</taxon>
        <taxon>Embryophyta</taxon>
        <taxon>Tracheophyta</taxon>
        <taxon>Spermatophyta</taxon>
        <taxon>Magnoliopsida</taxon>
        <taxon>Liliopsida</taxon>
        <taxon>Araceae</taxon>
        <taxon>Lemnoideae</taxon>
        <taxon>Spirodela</taxon>
    </lineage>
</organism>
<proteinExistence type="predicted"/>